<keyword evidence="3" id="KW-0809">Transit peptide</keyword>
<dbReference type="RefSeq" id="XP_013888654.1">
    <property type="nucleotide sequence ID" value="XM_014033200.1"/>
</dbReference>
<evidence type="ECO:0000256" key="3">
    <source>
        <dbReference type="ARBA" id="ARBA00022946"/>
    </source>
</evidence>
<evidence type="ECO:0000256" key="1">
    <source>
        <dbReference type="ARBA" id="ARBA00004173"/>
    </source>
</evidence>
<dbReference type="KEGG" id="alim:106536029"/>
<name>A0A2I4D8U3_AUSLI</name>
<dbReference type="Pfam" id="PF02536">
    <property type="entry name" value="mTERF"/>
    <property type="match status" value="1"/>
</dbReference>
<dbReference type="GO" id="GO:0061668">
    <property type="term" value="P:mitochondrial ribosome assembly"/>
    <property type="evidence" value="ECO:0007669"/>
    <property type="project" value="TreeGrafter"/>
</dbReference>
<comment type="subcellular location">
    <subcellularLocation>
        <location evidence="1">Mitochondrion</location>
    </subcellularLocation>
</comment>
<dbReference type="AlphaFoldDB" id="A0A2I4D8U3"/>
<gene>
    <name evidence="10" type="primary">mterf3</name>
</gene>
<dbReference type="PANTHER" id="PTHR13068:SF194">
    <property type="entry name" value="TRANSCRIPTION TERMINATION FACTOR 3, MITOCHONDRIAL"/>
    <property type="match status" value="1"/>
</dbReference>
<protein>
    <recommendedName>
        <fullName evidence="7">Transcription termination factor 3, mitochondrial</fullName>
    </recommendedName>
    <alternativeName>
        <fullName evidence="8">mTERF domain-containing protein 1, mitochondrial</fullName>
    </alternativeName>
</protein>
<reference evidence="10" key="1">
    <citation type="submission" date="2025-08" db="UniProtKB">
        <authorList>
            <consortium name="RefSeq"/>
        </authorList>
    </citation>
    <scope>IDENTIFICATION</scope>
    <source>
        <strain evidence="10">Quisiro</strain>
        <tissue evidence="10">Liver</tissue>
    </source>
</reference>
<accession>A0A2I4D8U3</accession>
<dbReference type="InterPro" id="IPR038538">
    <property type="entry name" value="MTERF_sf"/>
</dbReference>
<comment type="similarity">
    <text evidence="2">Belongs to the mTERF family.</text>
</comment>
<dbReference type="Gene3D" id="1.25.70.10">
    <property type="entry name" value="Transcription termination factor 3, mitochondrial"/>
    <property type="match status" value="1"/>
</dbReference>
<keyword evidence="4" id="KW-0805">Transcription regulation</keyword>
<keyword evidence="9" id="KW-1185">Reference proteome</keyword>
<dbReference type="GO" id="GO:0005739">
    <property type="term" value="C:mitochondrion"/>
    <property type="evidence" value="ECO:0007669"/>
    <property type="project" value="UniProtKB-SubCell"/>
</dbReference>
<keyword evidence="6" id="KW-0804">Transcription</keyword>
<dbReference type="OrthoDB" id="637682at2759"/>
<dbReference type="GO" id="GO:0006390">
    <property type="term" value="P:mitochondrial transcription"/>
    <property type="evidence" value="ECO:0007669"/>
    <property type="project" value="TreeGrafter"/>
</dbReference>
<dbReference type="GO" id="GO:0006355">
    <property type="term" value="P:regulation of DNA-templated transcription"/>
    <property type="evidence" value="ECO:0007669"/>
    <property type="project" value="UniProtKB-ARBA"/>
</dbReference>
<evidence type="ECO:0000256" key="5">
    <source>
        <dbReference type="ARBA" id="ARBA00023128"/>
    </source>
</evidence>
<evidence type="ECO:0000256" key="2">
    <source>
        <dbReference type="ARBA" id="ARBA00007692"/>
    </source>
</evidence>
<dbReference type="STRING" id="52670.A0A2I4D8U3"/>
<evidence type="ECO:0000313" key="9">
    <source>
        <dbReference type="Proteomes" id="UP000192220"/>
    </source>
</evidence>
<dbReference type="SMART" id="SM00733">
    <property type="entry name" value="Mterf"/>
    <property type="match status" value="5"/>
</dbReference>
<evidence type="ECO:0000256" key="4">
    <source>
        <dbReference type="ARBA" id="ARBA00023015"/>
    </source>
</evidence>
<evidence type="ECO:0000256" key="6">
    <source>
        <dbReference type="ARBA" id="ARBA00023163"/>
    </source>
</evidence>
<dbReference type="Proteomes" id="UP000192220">
    <property type="component" value="Unplaced"/>
</dbReference>
<dbReference type="InParanoid" id="A0A2I4D8U3"/>
<dbReference type="CTD" id="51001"/>
<organism evidence="9 10">
    <name type="scientific">Austrofundulus limnaeus</name>
    <name type="common">Annual killifish</name>
    <dbReference type="NCBI Taxonomy" id="52670"/>
    <lineage>
        <taxon>Eukaryota</taxon>
        <taxon>Metazoa</taxon>
        <taxon>Chordata</taxon>
        <taxon>Craniata</taxon>
        <taxon>Vertebrata</taxon>
        <taxon>Euteleostomi</taxon>
        <taxon>Actinopterygii</taxon>
        <taxon>Neopterygii</taxon>
        <taxon>Teleostei</taxon>
        <taxon>Neoteleostei</taxon>
        <taxon>Acanthomorphata</taxon>
        <taxon>Ovalentaria</taxon>
        <taxon>Atherinomorphae</taxon>
        <taxon>Cyprinodontiformes</taxon>
        <taxon>Rivulidae</taxon>
        <taxon>Austrofundulus</taxon>
    </lineage>
</organism>
<dbReference type="GeneID" id="106536029"/>
<evidence type="ECO:0000256" key="8">
    <source>
        <dbReference type="ARBA" id="ARBA00081775"/>
    </source>
</evidence>
<dbReference type="InterPro" id="IPR003690">
    <property type="entry name" value="MTERF"/>
</dbReference>
<dbReference type="PANTHER" id="PTHR13068">
    <property type="entry name" value="CGI-12 PROTEIN-RELATED"/>
    <property type="match status" value="1"/>
</dbReference>
<evidence type="ECO:0000313" key="10">
    <source>
        <dbReference type="RefSeq" id="XP_013888654.1"/>
    </source>
</evidence>
<keyword evidence="5" id="KW-0496">Mitochondrion</keyword>
<dbReference type="FunFam" id="1.25.70.10:FF:000002">
    <property type="entry name" value="transcription termination factor 3, mitochondrial"/>
    <property type="match status" value="1"/>
</dbReference>
<proteinExistence type="inferred from homology"/>
<dbReference type="GO" id="GO:0003676">
    <property type="term" value="F:nucleic acid binding"/>
    <property type="evidence" value="ECO:0007669"/>
    <property type="project" value="InterPro"/>
</dbReference>
<sequence length="428" mass="49047">MSFRITMSSTCAQLCLRRIGVLCSKTSTRLHYVQSQHRIIRTASSALVNRGSFTNGSLTATQTRQRFKQQMCYLNDDSTAKYLTTEAKEHKYEGLAKTDSSEYSPALLPTTNTLPVPENEICLDLDCEVSFSALEEISDEEAVSILVPSIPPDSFTLRDYVDKSETLTKLVQLGVSLWKLEQRPYVGTMLLKMDFSRDVEPRLMFLKQIGVEDSCLSHIITHNPFILNMDLEDLQTRVNYLRSKKFDAETVAAMVSKAPYLLNFSVMRLDNRLGFYQRQLKLSPTKTRNIVSRLPRLLCGSLEPVKENLKVCRLELGFREDEIKDIVIAVPKVLTANKKKLTQIFDYVHNTMKVPHLLIIKFPQVFNTKFLRIKERHLFLEYLGKAQYDPTQPSYIALDRLVSLPDETFCTDLALATLEDFNLFQKTL</sequence>
<evidence type="ECO:0000256" key="7">
    <source>
        <dbReference type="ARBA" id="ARBA00071275"/>
    </source>
</evidence>